<protein>
    <recommendedName>
        <fullName evidence="2 5">DNA mismatch repair protein MutL</fullName>
    </recommendedName>
</protein>
<evidence type="ECO:0000259" key="8">
    <source>
        <dbReference type="SMART" id="SM01340"/>
    </source>
</evidence>
<gene>
    <name evidence="5" type="primary">mutL</name>
    <name evidence="9" type="ORF">SAMN05216387_11257</name>
</gene>
<accession>A0A1H7QL90</accession>
<reference evidence="9 10" key="1">
    <citation type="submission" date="2016-10" db="EMBL/GenBank/DDBJ databases">
        <authorList>
            <person name="de Groot N.N."/>
        </authorList>
    </citation>
    <scope>NUCLEOTIDE SEQUENCE [LARGE SCALE GENOMIC DNA]</scope>
    <source>
        <strain evidence="9 10">Nv1</strain>
    </source>
</reference>
<organism evidence="9 10">
    <name type="scientific">Nitrosovibrio tenuis</name>
    <dbReference type="NCBI Taxonomy" id="1233"/>
    <lineage>
        <taxon>Bacteria</taxon>
        <taxon>Pseudomonadati</taxon>
        <taxon>Pseudomonadota</taxon>
        <taxon>Betaproteobacteria</taxon>
        <taxon>Nitrosomonadales</taxon>
        <taxon>Nitrosomonadaceae</taxon>
        <taxon>Nitrosovibrio</taxon>
    </lineage>
</organism>
<dbReference type="Gene3D" id="3.30.230.10">
    <property type="match status" value="1"/>
</dbReference>
<evidence type="ECO:0000256" key="5">
    <source>
        <dbReference type="HAMAP-Rule" id="MF_00149"/>
    </source>
</evidence>
<evidence type="ECO:0000259" key="7">
    <source>
        <dbReference type="SMART" id="SM00853"/>
    </source>
</evidence>
<keyword evidence="4 5" id="KW-0234">DNA repair</keyword>
<dbReference type="InterPro" id="IPR014790">
    <property type="entry name" value="MutL_C"/>
</dbReference>
<evidence type="ECO:0000256" key="3">
    <source>
        <dbReference type="ARBA" id="ARBA00022763"/>
    </source>
</evidence>
<dbReference type="SMART" id="SM01340">
    <property type="entry name" value="DNA_mis_repair"/>
    <property type="match status" value="1"/>
</dbReference>
<dbReference type="HAMAP" id="MF_00149">
    <property type="entry name" value="DNA_mis_repair"/>
    <property type="match status" value="1"/>
</dbReference>
<dbReference type="Pfam" id="PF13589">
    <property type="entry name" value="HATPase_c_3"/>
    <property type="match status" value="1"/>
</dbReference>
<name>A0A1H7QL90_9PROT</name>
<dbReference type="GO" id="GO:0005524">
    <property type="term" value="F:ATP binding"/>
    <property type="evidence" value="ECO:0007669"/>
    <property type="project" value="InterPro"/>
</dbReference>
<keyword evidence="3 5" id="KW-0227">DNA damage</keyword>
<dbReference type="EMBL" id="FOBH01000012">
    <property type="protein sequence ID" value="SEL48528.1"/>
    <property type="molecule type" value="Genomic_DNA"/>
</dbReference>
<dbReference type="GO" id="GO:0140664">
    <property type="term" value="F:ATP-dependent DNA damage sensor activity"/>
    <property type="evidence" value="ECO:0007669"/>
    <property type="project" value="InterPro"/>
</dbReference>
<feature type="domain" description="MutL C-terminal dimerisation" evidence="7">
    <location>
        <begin position="452"/>
        <end position="595"/>
    </location>
</feature>
<dbReference type="STRING" id="1233.SAMN05216387_11257"/>
<feature type="domain" description="DNA mismatch repair protein S5" evidence="8">
    <location>
        <begin position="229"/>
        <end position="347"/>
    </location>
</feature>
<dbReference type="PANTHER" id="PTHR10073:SF12">
    <property type="entry name" value="DNA MISMATCH REPAIR PROTEIN MLH1"/>
    <property type="match status" value="1"/>
</dbReference>
<sequence length="639" mass="70229">MAIGATQGVIMPLRALLEKCLMNAIKLLPDLLISQIAAGEVVERPASALKEMLENSVDAGAADITVQLVQGGIKLIRVMDNGTGISKEDIPLALARHATSKISTLEDLQQVVSLGFRGEALASIAAVSRLTLASRRAEQKHAWKVQAESGRLSPPEPVALASGTTVEMHDLYFNTPARRKFLKTEATEFSYCEETFKRIALSRPDIGFTLQHNGTVRRHLRAADPRSRIAAVLGDEFSQTSVLIDEQAADLRLWGSAALPAYSRASRDAQYFFVNGRFVRDKLITHALREAYRDVLHLDRYPAFVLFLEMKAESVDANVHPTKIEVRFRDPRALHQFVFHAIDKALATGQPASRGSVLATGDQEHKPNDRGNTDMAINEKAGAEFSGYPRQGVMSLKSYISPEPPAAAQPQAFYSALFGVEDDGLKSAQTVLDIHTAGTRAKEPEVPPLGFALGQLRGIYILSQNDRGLLIVDMHAAHERLLYEKLKSALDNHTLAMQPLLIPATFYADSLDIVTAEENSDSLSELGFEISTFSPTMLVVRSVPVALKNADVVKLARDVLSDIREFGASQALTSRRNELLSTMACHGAVRANRMLTIPEMNALLREMEVTERAGQCNHGRPTWFEISLADLDKMFMRGK</sequence>
<dbReference type="Pfam" id="PF08676">
    <property type="entry name" value="MutL_C"/>
    <property type="match status" value="1"/>
</dbReference>
<dbReference type="SMART" id="SM00853">
    <property type="entry name" value="MutL_C"/>
    <property type="match status" value="1"/>
</dbReference>
<feature type="compositionally biased region" description="Basic and acidic residues" evidence="6">
    <location>
        <begin position="362"/>
        <end position="372"/>
    </location>
</feature>
<dbReference type="SUPFAM" id="SSF55874">
    <property type="entry name" value="ATPase domain of HSP90 chaperone/DNA topoisomerase II/histidine kinase"/>
    <property type="match status" value="1"/>
</dbReference>
<dbReference type="PROSITE" id="PS00058">
    <property type="entry name" value="DNA_MISMATCH_REPAIR_1"/>
    <property type="match status" value="1"/>
</dbReference>
<dbReference type="PANTHER" id="PTHR10073">
    <property type="entry name" value="DNA MISMATCH REPAIR PROTEIN MLH, PMS, MUTL"/>
    <property type="match status" value="1"/>
</dbReference>
<evidence type="ECO:0000256" key="2">
    <source>
        <dbReference type="ARBA" id="ARBA00021975"/>
    </source>
</evidence>
<dbReference type="InterPro" id="IPR037198">
    <property type="entry name" value="MutL_C_sf"/>
</dbReference>
<evidence type="ECO:0000256" key="6">
    <source>
        <dbReference type="SAM" id="MobiDB-lite"/>
    </source>
</evidence>
<dbReference type="Pfam" id="PF01119">
    <property type="entry name" value="DNA_mis_repair"/>
    <property type="match status" value="1"/>
</dbReference>
<dbReference type="Gene3D" id="3.30.565.10">
    <property type="entry name" value="Histidine kinase-like ATPase, C-terminal domain"/>
    <property type="match status" value="1"/>
</dbReference>
<dbReference type="GO" id="GO:0032300">
    <property type="term" value="C:mismatch repair complex"/>
    <property type="evidence" value="ECO:0007669"/>
    <property type="project" value="InterPro"/>
</dbReference>
<evidence type="ECO:0000256" key="1">
    <source>
        <dbReference type="ARBA" id="ARBA00006082"/>
    </source>
</evidence>
<dbReference type="GO" id="GO:0006298">
    <property type="term" value="P:mismatch repair"/>
    <property type="evidence" value="ECO:0007669"/>
    <property type="project" value="UniProtKB-UniRule"/>
</dbReference>
<evidence type="ECO:0000313" key="9">
    <source>
        <dbReference type="EMBL" id="SEL48528.1"/>
    </source>
</evidence>
<dbReference type="SUPFAM" id="SSF118116">
    <property type="entry name" value="DNA mismatch repair protein MutL"/>
    <property type="match status" value="1"/>
</dbReference>
<dbReference type="Proteomes" id="UP000198620">
    <property type="component" value="Unassembled WGS sequence"/>
</dbReference>
<dbReference type="Gene3D" id="3.30.1540.20">
    <property type="entry name" value="MutL, C-terminal domain, dimerisation subdomain"/>
    <property type="match status" value="1"/>
</dbReference>
<dbReference type="AlphaFoldDB" id="A0A1H7QL90"/>
<dbReference type="NCBIfam" id="TIGR00585">
    <property type="entry name" value="mutl"/>
    <property type="match status" value="1"/>
</dbReference>
<dbReference type="InterPro" id="IPR013507">
    <property type="entry name" value="DNA_mismatch_S5_2-like"/>
</dbReference>
<dbReference type="InterPro" id="IPR038973">
    <property type="entry name" value="MutL/Mlh/Pms-like"/>
</dbReference>
<dbReference type="CDD" id="cd16926">
    <property type="entry name" value="HATPase_MutL-MLH-PMS-like"/>
    <property type="match status" value="1"/>
</dbReference>
<proteinExistence type="inferred from homology"/>
<dbReference type="InterPro" id="IPR014721">
    <property type="entry name" value="Ribsml_uS5_D2-typ_fold_subgr"/>
</dbReference>
<comment type="function">
    <text evidence="5">This protein is involved in the repair of mismatches in DNA. It is required for dam-dependent methyl-directed DNA mismatch repair. May act as a 'molecular matchmaker', a protein that promotes the formation of a stable complex between two or more DNA-binding proteins in an ATP-dependent manner without itself being part of a final effector complex.</text>
</comment>
<dbReference type="InterPro" id="IPR036890">
    <property type="entry name" value="HATPase_C_sf"/>
</dbReference>
<evidence type="ECO:0000313" key="10">
    <source>
        <dbReference type="Proteomes" id="UP000198620"/>
    </source>
</evidence>
<dbReference type="InterPro" id="IPR014762">
    <property type="entry name" value="DNA_mismatch_repair_CS"/>
</dbReference>
<dbReference type="NCBIfam" id="NF000949">
    <property type="entry name" value="PRK00095.1-2"/>
    <property type="match status" value="1"/>
</dbReference>
<dbReference type="CDD" id="cd03482">
    <property type="entry name" value="MutL_Trans_MutL"/>
    <property type="match status" value="1"/>
</dbReference>
<dbReference type="InterPro" id="IPR020667">
    <property type="entry name" value="DNA_mismatch_repair_MutL"/>
</dbReference>
<dbReference type="FunFam" id="3.30.565.10:FF:000003">
    <property type="entry name" value="DNA mismatch repair endonuclease MutL"/>
    <property type="match status" value="1"/>
</dbReference>
<dbReference type="Gene3D" id="3.30.1370.100">
    <property type="entry name" value="MutL, C-terminal domain, regulatory subdomain"/>
    <property type="match status" value="1"/>
</dbReference>
<dbReference type="InterPro" id="IPR042120">
    <property type="entry name" value="MutL_C_dimsub"/>
</dbReference>
<keyword evidence="10" id="KW-1185">Reference proteome</keyword>
<comment type="similarity">
    <text evidence="1 5">Belongs to the DNA mismatch repair MutL/HexB family.</text>
</comment>
<dbReference type="InterPro" id="IPR002099">
    <property type="entry name" value="MutL/Mlh/PMS"/>
</dbReference>
<dbReference type="GO" id="GO:0030983">
    <property type="term" value="F:mismatched DNA binding"/>
    <property type="evidence" value="ECO:0007669"/>
    <property type="project" value="InterPro"/>
</dbReference>
<evidence type="ECO:0000256" key="4">
    <source>
        <dbReference type="ARBA" id="ARBA00023204"/>
    </source>
</evidence>
<dbReference type="SUPFAM" id="SSF54211">
    <property type="entry name" value="Ribosomal protein S5 domain 2-like"/>
    <property type="match status" value="1"/>
</dbReference>
<dbReference type="GO" id="GO:0016887">
    <property type="term" value="F:ATP hydrolysis activity"/>
    <property type="evidence" value="ECO:0007669"/>
    <property type="project" value="InterPro"/>
</dbReference>
<feature type="region of interest" description="Disordered" evidence="6">
    <location>
        <begin position="353"/>
        <end position="374"/>
    </location>
</feature>
<dbReference type="InterPro" id="IPR042121">
    <property type="entry name" value="MutL_C_regsub"/>
</dbReference>
<dbReference type="InterPro" id="IPR020568">
    <property type="entry name" value="Ribosomal_Su5_D2-typ_SF"/>
</dbReference>